<dbReference type="AlphaFoldDB" id="A0A545UEI9"/>
<comment type="similarity">
    <text evidence="1 5">Belongs to the universal ribosomal protein uL29 family.</text>
</comment>
<dbReference type="InterPro" id="IPR001854">
    <property type="entry name" value="Ribosomal_uL29"/>
</dbReference>
<keyword evidence="3 5" id="KW-0687">Ribonucleoprotein</keyword>
<dbReference type="GO" id="GO:0022625">
    <property type="term" value="C:cytosolic large ribosomal subunit"/>
    <property type="evidence" value="ECO:0007669"/>
    <property type="project" value="TreeGrafter"/>
</dbReference>
<proteinExistence type="inferred from homology"/>
<evidence type="ECO:0000256" key="5">
    <source>
        <dbReference type="HAMAP-Rule" id="MF_00374"/>
    </source>
</evidence>
<keyword evidence="6" id="KW-0175">Coiled coil</keyword>
<comment type="caution">
    <text evidence="7">The sequence shown here is derived from an EMBL/GenBank/DDBJ whole genome shotgun (WGS) entry which is preliminary data.</text>
</comment>
<dbReference type="Proteomes" id="UP000315439">
    <property type="component" value="Unassembled WGS sequence"/>
</dbReference>
<dbReference type="InterPro" id="IPR036049">
    <property type="entry name" value="Ribosomal_uL29_sf"/>
</dbReference>
<dbReference type="RefSeq" id="WP_142893555.1">
    <property type="nucleotide sequence ID" value="NZ_ML660163.1"/>
</dbReference>
<evidence type="ECO:0000256" key="2">
    <source>
        <dbReference type="ARBA" id="ARBA00022980"/>
    </source>
</evidence>
<dbReference type="OrthoDB" id="9815192at2"/>
<evidence type="ECO:0000256" key="3">
    <source>
        <dbReference type="ARBA" id="ARBA00023274"/>
    </source>
</evidence>
<dbReference type="Pfam" id="PF00831">
    <property type="entry name" value="Ribosomal_L29"/>
    <property type="match status" value="1"/>
</dbReference>
<reference evidence="7 8" key="1">
    <citation type="submission" date="2019-07" db="EMBL/GenBank/DDBJ databases">
        <title>Draft genome for Aliikangiella sp. M105.</title>
        <authorList>
            <person name="Wang G."/>
        </authorList>
    </citation>
    <scope>NUCLEOTIDE SEQUENCE [LARGE SCALE GENOMIC DNA]</scope>
    <source>
        <strain evidence="7 8">M105</strain>
    </source>
</reference>
<evidence type="ECO:0000256" key="1">
    <source>
        <dbReference type="ARBA" id="ARBA00009254"/>
    </source>
</evidence>
<protein>
    <recommendedName>
        <fullName evidence="4 5">Large ribosomal subunit protein uL29</fullName>
    </recommendedName>
</protein>
<dbReference type="GO" id="GO:0003735">
    <property type="term" value="F:structural constituent of ribosome"/>
    <property type="evidence" value="ECO:0007669"/>
    <property type="project" value="InterPro"/>
</dbReference>
<sequence length="75" mass="8508">MNASELRDKSVEELQNELLELRKEQFNLRMQKATGQSNQTHTLKNVRRDIARVKTVLNQKAGTSANEAPSNGEQN</sequence>
<keyword evidence="2 5" id="KW-0689">Ribosomal protein</keyword>
<dbReference type="NCBIfam" id="TIGR00012">
    <property type="entry name" value="L29"/>
    <property type="match status" value="1"/>
</dbReference>
<feature type="coiled-coil region" evidence="6">
    <location>
        <begin position="4"/>
        <end position="36"/>
    </location>
</feature>
<accession>A0A545UEI9</accession>
<dbReference type="PANTHER" id="PTHR10916">
    <property type="entry name" value="60S RIBOSOMAL PROTEIN L35/50S RIBOSOMAL PROTEIN L29"/>
    <property type="match status" value="1"/>
</dbReference>
<dbReference type="HAMAP" id="MF_00374">
    <property type="entry name" value="Ribosomal_uL29"/>
    <property type="match status" value="1"/>
</dbReference>
<dbReference type="Gene3D" id="1.10.287.310">
    <property type="match status" value="1"/>
</dbReference>
<evidence type="ECO:0000256" key="6">
    <source>
        <dbReference type="SAM" id="Coils"/>
    </source>
</evidence>
<dbReference type="EMBL" id="VIKS01000006">
    <property type="protein sequence ID" value="TQV87894.1"/>
    <property type="molecule type" value="Genomic_DNA"/>
</dbReference>
<gene>
    <name evidence="5 7" type="primary">rpmC</name>
    <name evidence="7" type="ORF">FLL46_10975</name>
</gene>
<organism evidence="7 8">
    <name type="scientific">Aliikangiella coralliicola</name>
    <dbReference type="NCBI Taxonomy" id="2592383"/>
    <lineage>
        <taxon>Bacteria</taxon>
        <taxon>Pseudomonadati</taxon>
        <taxon>Pseudomonadota</taxon>
        <taxon>Gammaproteobacteria</taxon>
        <taxon>Oceanospirillales</taxon>
        <taxon>Pleioneaceae</taxon>
        <taxon>Aliikangiella</taxon>
    </lineage>
</organism>
<dbReference type="InterPro" id="IPR050063">
    <property type="entry name" value="Ribosomal_protein_uL29"/>
</dbReference>
<dbReference type="CDD" id="cd00427">
    <property type="entry name" value="Ribosomal_L29_HIP"/>
    <property type="match status" value="1"/>
</dbReference>
<dbReference type="GO" id="GO:0006412">
    <property type="term" value="P:translation"/>
    <property type="evidence" value="ECO:0007669"/>
    <property type="project" value="UniProtKB-UniRule"/>
</dbReference>
<dbReference type="SUPFAM" id="SSF46561">
    <property type="entry name" value="Ribosomal protein L29 (L29p)"/>
    <property type="match status" value="1"/>
</dbReference>
<name>A0A545UEI9_9GAMM</name>
<dbReference type="PANTHER" id="PTHR10916:SF0">
    <property type="entry name" value="LARGE RIBOSOMAL SUBUNIT PROTEIN UL29C"/>
    <property type="match status" value="1"/>
</dbReference>
<dbReference type="PROSITE" id="PS00579">
    <property type="entry name" value="RIBOSOMAL_L29"/>
    <property type="match status" value="1"/>
</dbReference>
<dbReference type="FunFam" id="1.10.287.310:FF:000001">
    <property type="entry name" value="50S ribosomal protein L29"/>
    <property type="match status" value="1"/>
</dbReference>
<keyword evidence="8" id="KW-1185">Reference proteome</keyword>
<evidence type="ECO:0000256" key="4">
    <source>
        <dbReference type="ARBA" id="ARBA00035204"/>
    </source>
</evidence>
<dbReference type="InterPro" id="IPR018254">
    <property type="entry name" value="Ribosomal_uL29_CS"/>
</dbReference>
<evidence type="ECO:0000313" key="8">
    <source>
        <dbReference type="Proteomes" id="UP000315439"/>
    </source>
</evidence>
<evidence type="ECO:0000313" key="7">
    <source>
        <dbReference type="EMBL" id="TQV87894.1"/>
    </source>
</evidence>